<dbReference type="InterPro" id="IPR008207">
    <property type="entry name" value="Sig_transdc_His_kin_Hpt_dom"/>
</dbReference>
<dbReference type="AlphaFoldDB" id="A0A1M7Y186"/>
<dbReference type="Pfam" id="PF01627">
    <property type="entry name" value="Hpt"/>
    <property type="match status" value="1"/>
</dbReference>
<dbReference type="RefSeq" id="WP_073612454.1">
    <property type="nucleotide sequence ID" value="NZ_FRFE01000004.1"/>
</dbReference>
<dbReference type="GO" id="GO:0004672">
    <property type="term" value="F:protein kinase activity"/>
    <property type="evidence" value="ECO:0007669"/>
    <property type="project" value="UniProtKB-ARBA"/>
</dbReference>
<dbReference type="Gene3D" id="1.20.120.160">
    <property type="entry name" value="HPT domain"/>
    <property type="match status" value="1"/>
</dbReference>
<dbReference type="EMBL" id="FRFE01000004">
    <property type="protein sequence ID" value="SHO45498.1"/>
    <property type="molecule type" value="Genomic_DNA"/>
</dbReference>
<protein>
    <submittedName>
        <fullName evidence="3">HPt (Histidine-containing phosphotransfer) domain-containing protein</fullName>
    </submittedName>
</protein>
<feature type="modified residue" description="Phosphohistidine" evidence="1">
    <location>
        <position position="57"/>
    </location>
</feature>
<dbReference type="Proteomes" id="UP000184603">
    <property type="component" value="Unassembled WGS sequence"/>
</dbReference>
<evidence type="ECO:0000259" key="2">
    <source>
        <dbReference type="PROSITE" id="PS50894"/>
    </source>
</evidence>
<dbReference type="SUPFAM" id="SSF47226">
    <property type="entry name" value="Histidine-containing phosphotransfer domain, HPT domain"/>
    <property type="match status" value="1"/>
</dbReference>
<accession>A0A1M7Y186</accession>
<evidence type="ECO:0000313" key="4">
    <source>
        <dbReference type="Proteomes" id="UP000184603"/>
    </source>
</evidence>
<organism evidence="3 4">
    <name type="scientific">Desulfopila aestuarii DSM 18488</name>
    <dbReference type="NCBI Taxonomy" id="1121416"/>
    <lineage>
        <taxon>Bacteria</taxon>
        <taxon>Pseudomonadati</taxon>
        <taxon>Thermodesulfobacteriota</taxon>
        <taxon>Desulfobulbia</taxon>
        <taxon>Desulfobulbales</taxon>
        <taxon>Desulfocapsaceae</taxon>
        <taxon>Desulfopila</taxon>
    </lineage>
</organism>
<sequence>MTLLKWNKEFAMEQAADDQELLQELIDIFKTSFADDLELIRSGVVAGNVKQVTGAAHSIKGASSSLGIEGVTEVAKIIEDEGKTGKLDLTGKLIGKLEKMLQEVEGL</sequence>
<evidence type="ECO:0000256" key="1">
    <source>
        <dbReference type="PROSITE-ProRule" id="PRU00110"/>
    </source>
</evidence>
<dbReference type="STRING" id="1121416.SAMN02745220_01108"/>
<evidence type="ECO:0000313" key="3">
    <source>
        <dbReference type="EMBL" id="SHO45498.1"/>
    </source>
</evidence>
<reference evidence="3 4" key="1">
    <citation type="submission" date="2016-12" db="EMBL/GenBank/DDBJ databases">
        <authorList>
            <person name="Song W.-J."/>
            <person name="Kurnit D.M."/>
        </authorList>
    </citation>
    <scope>NUCLEOTIDE SEQUENCE [LARGE SCALE GENOMIC DNA]</scope>
    <source>
        <strain evidence="3 4">DSM 18488</strain>
    </source>
</reference>
<proteinExistence type="predicted"/>
<keyword evidence="1" id="KW-0597">Phosphoprotein</keyword>
<name>A0A1M7Y186_9BACT</name>
<dbReference type="GO" id="GO:0000160">
    <property type="term" value="P:phosphorelay signal transduction system"/>
    <property type="evidence" value="ECO:0007669"/>
    <property type="project" value="InterPro"/>
</dbReference>
<dbReference type="InterPro" id="IPR036641">
    <property type="entry name" value="HPT_dom_sf"/>
</dbReference>
<keyword evidence="4" id="KW-1185">Reference proteome</keyword>
<dbReference type="OrthoDB" id="5432632at2"/>
<gene>
    <name evidence="3" type="ORF">SAMN02745220_01108</name>
</gene>
<dbReference type="PROSITE" id="PS50894">
    <property type="entry name" value="HPT"/>
    <property type="match status" value="1"/>
</dbReference>
<feature type="domain" description="HPt" evidence="2">
    <location>
        <begin position="18"/>
        <end position="107"/>
    </location>
</feature>